<gene>
    <name evidence="1" type="ORF">LCGC14_0949520</name>
</gene>
<name>A0A0F9P3V2_9ZZZZ</name>
<evidence type="ECO:0000313" key="1">
    <source>
        <dbReference type="EMBL" id="KKN19062.1"/>
    </source>
</evidence>
<proteinExistence type="predicted"/>
<dbReference type="AlphaFoldDB" id="A0A0F9P3V2"/>
<sequence>MVKSGPKPKNKRKIKHPKNIFKETALELPRVEPKQIFLYAIEKRNGFFQEQLEKRLLIDTPFEEALFSLRKKAKQYNIRQYSKFITCKILEFTTRGLLTIDYLSIN</sequence>
<organism evidence="1">
    <name type="scientific">marine sediment metagenome</name>
    <dbReference type="NCBI Taxonomy" id="412755"/>
    <lineage>
        <taxon>unclassified sequences</taxon>
        <taxon>metagenomes</taxon>
        <taxon>ecological metagenomes</taxon>
    </lineage>
</organism>
<reference evidence="1" key="1">
    <citation type="journal article" date="2015" name="Nature">
        <title>Complex archaea that bridge the gap between prokaryotes and eukaryotes.</title>
        <authorList>
            <person name="Spang A."/>
            <person name="Saw J.H."/>
            <person name="Jorgensen S.L."/>
            <person name="Zaremba-Niedzwiedzka K."/>
            <person name="Martijn J."/>
            <person name="Lind A.E."/>
            <person name="van Eijk R."/>
            <person name="Schleper C."/>
            <person name="Guy L."/>
            <person name="Ettema T.J."/>
        </authorList>
    </citation>
    <scope>NUCLEOTIDE SEQUENCE</scope>
</reference>
<dbReference type="EMBL" id="LAZR01003370">
    <property type="protein sequence ID" value="KKN19062.1"/>
    <property type="molecule type" value="Genomic_DNA"/>
</dbReference>
<accession>A0A0F9P3V2</accession>
<protein>
    <submittedName>
        <fullName evidence="1">Uncharacterized protein</fullName>
    </submittedName>
</protein>
<comment type="caution">
    <text evidence="1">The sequence shown here is derived from an EMBL/GenBank/DDBJ whole genome shotgun (WGS) entry which is preliminary data.</text>
</comment>